<dbReference type="GO" id="GO:0043565">
    <property type="term" value="F:sequence-specific DNA binding"/>
    <property type="evidence" value="ECO:0007669"/>
    <property type="project" value="InterPro"/>
</dbReference>
<gene>
    <name evidence="2" type="ORF">SAMN05421580_10633</name>
</gene>
<dbReference type="Pfam" id="PF02954">
    <property type="entry name" value="HTH_8"/>
    <property type="match status" value="1"/>
</dbReference>
<dbReference type="InterPro" id="IPR002197">
    <property type="entry name" value="HTH_Fis"/>
</dbReference>
<dbReference type="Pfam" id="PF13188">
    <property type="entry name" value="PAS_8"/>
    <property type="match status" value="1"/>
</dbReference>
<dbReference type="PROSITE" id="PS50112">
    <property type="entry name" value="PAS"/>
    <property type="match status" value="1"/>
</dbReference>
<evidence type="ECO:0000313" key="3">
    <source>
        <dbReference type="Proteomes" id="UP000186221"/>
    </source>
</evidence>
<name>A0A1N7MLJ8_9RHOB</name>
<dbReference type="InterPro" id="IPR000014">
    <property type="entry name" value="PAS"/>
</dbReference>
<organism evidence="2 3">
    <name type="scientific">Rhodobacter aestuarii</name>
    <dbReference type="NCBI Taxonomy" id="453582"/>
    <lineage>
        <taxon>Bacteria</taxon>
        <taxon>Pseudomonadati</taxon>
        <taxon>Pseudomonadota</taxon>
        <taxon>Alphaproteobacteria</taxon>
        <taxon>Rhodobacterales</taxon>
        <taxon>Rhodobacter group</taxon>
        <taxon>Rhodobacter</taxon>
    </lineage>
</organism>
<reference evidence="3" key="1">
    <citation type="submission" date="2017-01" db="EMBL/GenBank/DDBJ databases">
        <authorList>
            <person name="Varghese N."/>
            <person name="Submissions S."/>
        </authorList>
    </citation>
    <scope>NUCLEOTIDE SEQUENCE [LARGE SCALE GENOMIC DNA]</scope>
    <source>
        <strain evidence="3">DSM 19945</strain>
    </source>
</reference>
<dbReference type="AlphaFoldDB" id="A0A1N7MLJ8"/>
<dbReference type="RefSeq" id="WP_083952096.1">
    <property type="nucleotide sequence ID" value="NZ_FTOG01000006.1"/>
</dbReference>
<dbReference type="NCBIfam" id="TIGR02040">
    <property type="entry name" value="PpsR-CrtJ"/>
    <property type="match status" value="1"/>
</dbReference>
<dbReference type="SUPFAM" id="SSF55785">
    <property type="entry name" value="PYP-like sensor domain (PAS domain)"/>
    <property type="match status" value="2"/>
</dbReference>
<protein>
    <submittedName>
        <fullName evidence="2">Transcriptional regulator PpsR</fullName>
    </submittedName>
</protein>
<dbReference type="Proteomes" id="UP000186221">
    <property type="component" value="Unassembled WGS sequence"/>
</dbReference>
<evidence type="ECO:0000313" key="2">
    <source>
        <dbReference type="EMBL" id="SIS86809.1"/>
    </source>
</evidence>
<feature type="domain" description="PAS" evidence="1">
    <location>
        <begin position="145"/>
        <end position="190"/>
    </location>
</feature>
<dbReference type="PRINTS" id="PR01590">
    <property type="entry name" value="HTHFIS"/>
</dbReference>
<dbReference type="Gene3D" id="1.10.10.60">
    <property type="entry name" value="Homeodomain-like"/>
    <property type="match status" value="1"/>
</dbReference>
<dbReference type="Gene3D" id="3.30.450.20">
    <property type="entry name" value="PAS domain"/>
    <property type="match status" value="3"/>
</dbReference>
<dbReference type="OrthoDB" id="5499170at2"/>
<evidence type="ECO:0000259" key="1">
    <source>
        <dbReference type="PROSITE" id="PS50112"/>
    </source>
</evidence>
<proteinExistence type="predicted"/>
<dbReference type="SMART" id="SM00091">
    <property type="entry name" value="PAS"/>
    <property type="match status" value="2"/>
</dbReference>
<dbReference type="Pfam" id="PF13426">
    <property type="entry name" value="PAS_9"/>
    <property type="match status" value="1"/>
</dbReference>
<dbReference type="InterPro" id="IPR009057">
    <property type="entry name" value="Homeodomain-like_sf"/>
</dbReference>
<dbReference type="CDD" id="cd00130">
    <property type="entry name" value="PAS"/>
    <property type="match status" value="2"/>
</dbReference>
<dbReference type="InterPro" id="IPR035965">
    <property type="entry name" value="PAS-like_dom_sf"/>
</dbReference>
<dbReference type="STRING" id="453582.SAMN05421580_10633"/>
<dbReference type="InterPro" id="IPR011785">
    <property type="entry name" value="Tscrpt_reg_PpsR-CrtJ"/>
</dbReference>
<keyword evidence="3" id="KW-1185">Reference proteome</keyword>
<accession>A0A1N7MLJ8</accession>
<dbReference type="EMBL" id="FTOG01000006">
    <property type="protein sequence ID" value="SIS86809.1"/>
    <property type="molecule type" value="Genomic_DNA"/>
</dbReference>
<dbReference type="SUPFAM" id="SSF46689">
    <property type="entry name" value="Homeodomain-like"/>
    <property type="match status" value="1"/>
</dbReference>
<sequence>MRREALLRVPPALLADIVTSACDIALVVAPEGIVDLVLTNPQLGPSDRFAQWQGKPLSELFGPESLQKLQRRMESEVELHRPMVLELTHVCDAIHFPIRYTLTRTDEDGTLLMIGRDMRPIAEVQQQLVKAQLALERDYEAQRELETRYRVLMEANPSALLIVSMSTGRIVDLNGSATTLIGATRGELIDAPVANELEGRRKGEFIDALAKLAGSDLQNSLDLTIRRSKRKVAVSATLFRAAGDRLLLCRLGQPEAMRPKADDMSELSERLFHKSIDAMVFLEADGTIRAANDAFLYLTDAGSAAMVQGRSFADFLSRGSIDLNVMLDNVKRIGHLRHYVTRLNTDFSGQVSVELSATLFAERASPTIALVIRDSNLADATRILPGVAGNEGLRNVMQMVGYATLRDIVAETTEIIEKMCIETALELTGNNRVAAAELLSLSRQSLYVKLRKFGLLSKEVD</sequence>